<comment type="subcellular location">
    <subcellularLocation>
        <location evidence="2">Cytoplasm</location>
    </subcellularLocation>
    <subcellularLocation>
        <location evidence="1">Nucleus</location>
    </subcellularLocation>
</comment>
<dbReference type="GO" id="GO:0005737">
    <property type="term" value="C:cytoplasm"/>
    <property type="evidence" value="ECO:0007669"/>
    <property type="project" value="UniProtKB-SubCell"/>
</dbReference>
<evidence type="ECO:0000256" key="8">
    <source>
        <dbReference type="PROSITE-ProRule" id="PRU01145"/>
    </source>
</evidence>
<evidence type="ECO:0000259" key="12">
    <source>
        <dbReference type="Pfam" id="PF17848"/>
    </source>
</evidence>
<dbReference type="InterPro" id="IPR014898">
    <property type="entry name" value="Znf_C2H2_LYAR"/>
</dbReference>
<organism evidence="13 14">
    <name type="scientific">Takifugu flavidus</name>
    <name type="common">sansaifugu</name>
    <dbReference type="NCBI Taxonomy" id="433684"/>
    <lineage>
        <taxon>Eukaryota</taxon>
        <taxon>Metazoa</taxon>
        <taxon>Chordata</taxon>
        <taxon>Craniata</taxon>
        <taxon>Vertebrata</taxon>
        <taxon>Euteleostomi</taxon>
        <taxon>Actinopterygii</taxon>
        <taxon>Neopterygii</taxon>
        <taxon>Teleostei</taxon>
        <taxon>Neoteleostei</taxon>
        <taxon>Acanthomorphata</taxon>
        <taxon>Eupercaria</taxon>
        <taxon>Tetraodontiformes</taxon>
        <taxon>Tetradontoidea</taxon>
        <taxon>Tetraodontidae</taxon>
        <taxon>Takifugu</taxon>
    </lineage>
</organism>
<evidence type="ECO:0000256" key="9">
    <source>
        <dbReference type="SAM" id="MobiDB-lite"/>
    </source>
</evidence>
<dbReference type="InterPro" id="IPR041010">
    <property type="entry name" value="Znf-ACC"/>
</dbReference>
<evidence type="ECO:0000256" key="3">
    <source>
        <dbReference type="ARBA" id="ARBA00022723"/>
    </source>
</evidence>
<keyword evidence="6" id="KW-0862">Zinc</keyword>
<evidence type="ECO:0000313" key="14">
    <source>
        <dbReference type="Proteomes" id="UP000324091"/>
    </source>
</evidence>
<evidence type="ECO:0000256" key="1">
    <source>
        <dbReference type="ARBA" id="ARBA00004123"/>
    </source>
</evidence>
<feature type="compositionally biased region" description="Basic and acidic residues" evidence="9">
    <location>
        <begin position="146"/>
        <end position="159"/>
    </location>
</feature>
<dbReference type="FunFam" id="3.30.1490.490:FF:000001">
    <property type="entry name" value="cell growth-regulating nucleolar protein-like"/>
    <property type="match status" value="1"/>
</dbReference>
<feature type="transmembrane region" description="Helical" evidence="10">
    <location>
        <begin position="318"/>
        <end position="338"/>
    </location>
</feature>
<feature type="domain" description="Zinc finger C2H2 LYAR-type" evidence="11">
    <location>
        <begin position="31"/>
        <end position="58"/>
    </location>
</feature>
<keyword evidence="4" id="KW-0677">Repeat</keyword>
<dbReference type="Gene3D" id="3.30.1490.490">
    <property type="match status" value="1"/>
</dbReference>
<evidence type="ECO:0000256" key="4">
    <source>
        <dbReference type="ARBA" id="ARBA00022737"/>
    </source>
</evidence>
<feature type="transmembrane region" description="Helical" evidence="10">
    <location>
        <begin position="344"/>
        <end position="364"/>
    </location>
</feature>
<feature type="compositionally biased region" description="Basic residues" evidence="9">
    <location>
        <begin position="186"/>
        <end position="196"/>
    </location>
</feature>
<dbReference type="InterPro" id="IPR036236">
    <property type="entry name" value="Znf_C2H2_sf"/>
</dbReference>
<reference evidence="13 14" key="1">
    <citation type="submission" date="2019-04" db="EMBL/GenBank/DDBJ databases">
        <title>Chromosome genome assembly for Takifugu flavidus.</title>
        <authorList>
            <person name="Xiao S."/>
        </authorList>
    </citation>
    <scope>NUCLEOTIDE SEQUENCE [LARGE SCALE GENOMIC DNA]</scope>
    <source>
        <strain evidence="13">HTHZ2018</strain>
        <tissue evidence="13">Muscle</tissue>
    </source>
</reference>
<evidence type="ECO:0000256" key="5">
    <source>
        <dbReference type="ARBA" id="ARBA00022771"/>
    </source>
</evidence>
<keyword evidence="10" id="KW-0812">Transmembrane</keyword>
<dbReference type="Proteomes" id="UP000324091">
    <property type="component" value="Chromosome 4"/>
</dbReference>
<keyword evidence="3" id="KW-0479">Metal-binding</keyword>
<dbReference type="PROSITE" id="PS51804">
    <property type="entry name" value="ZF_C2HC_LYAR"/>
    <property type="match status" value="2"/>
</dbReference>
<dbReference type="EMBL" id="RHFK02000017">
    <property type="protein sequence ID" value="TWW61745.1"/>
    <property type="molecule type" value="Genomic_DNA"/>
</dbReference>
<feature type="region of interest" description="Disordered" evidence="9">
    <location>
        <begin position="114"/>
        <end position="241"/>
    </location>
</feature>
<feature type="domain" description="Acetyl-coA carboxylase zinc finger" evidence="12">
    <location>
        <begin position="3"/>
        <end position="28"/>
    </location>
</feature>
<feature type="transmembrane region" description="Helical" evidence="10">
    <location>
        <begin position="251"/>
        <end position="268"/>
    </location>
</feature>
<feature type="transmembrane region" description="Helical" evidence="10">
    <location>
        <begin position="280"/>
        <end position="306"/>
    </location>
</feature>
<sequence>MVFFTCNACGESLKKAQVENHVNICRNCQVLSCIDCGKDFWGDDYKNHNKCISEDQKYGGKGFEAKANKGEVKQQQWIEKIHDAMNKPGVSAKLKEVLGKVSTYDNVPRKKAKFQAVKTPKETNENKEPAAEVTLGSNGNQNGHGAVDKKKLNKQERKEARRQKNGKTVKIAKESETQETEDSLAGKKKKKDRKRQHSCEEDEKNGAEMTKKKKKTMDQTAEESEENEDHRVSKGQEEKDAKPLPRINKHSVFWIVASIGLTYYVEFFQNLKDNDDIKRWWFNIGLLLLGICLSLAMFCIVYLEWFKGIKHYDHEYPAIPPITTAAFIAASCSFNIALWPVWSFFTPLILFTQFMGVIMVISLLG</sequence>
<proteinExistence type="predicted"/>
<comment type="caution">
    <text evidence="13">The sequence shown here is derived from an EMBL/GenBank/DDBJ whole genome shotgun (WGS) entry which is preliminary data.</text>
</comment>
<dbReference type="Pfam" id="PF20479">
    <property type="entry name" value="TMEM128"/>
    <property type="match status" value="1"/>
</dbReference>
<feature type="compositionally biased region" description="Basic and acidic residues" evidence="9">
    <location>
        <begin position="119"/>
        <end position="130"/>
    </location>
</feature>
<keyword evidence="7" id="KW-0539">Nucleus</keyword>
<dbReference type="InterPro" id="IPR033579">
    <property type="entry name" value="TMEM128"/>
</dbReference>
<keyword evidence="14" id="KW-1185">Reference proteome</keyword>
<dbReference type="SUPFAM" id="SSF57667">
    <property type="entry name" value="beta-beta-alpha zinc fingers"/>
    <property type="match status" value="2"/>
</dbReference>
<accession>A0A5C6N3P7</accession>
<feature type="compositionally biased region" description="Basic and acidic residues" evidence="9">
    <location>
        <begin position="228"/>
        <end position="241"/>
    </location>
</feature>
<dbReference type="Pfam" id="PF17848">
    <property type="entry name" value="Zn_ribbon_ACC"/>
    <property type="match status" value="1"/>
</dbReference>
<evidence type="ECO:0000256" key="6">
    <source>
        <dbReference type="ARBA" id="ARBA00022833"/>
    </source>
</evidence>
<keyword evidence="10" id="KW-0472">Membrane</keyword>
<name>A0A5C6N3P7_9TELE</name>
<dbReference type="GO" id="GO:0005634">
    <property type="term" value="C:nucleus"/>
    <property type="evidence" value="ECO:0007669"/>
    <property type="project" value="UniProtKB-SubCell"/>
</dbReference>
<dbReference type="PANTHER" id="PTHR31134">
    <property type="entry name" value="TRANSMEMBRANE PROTEIN 128"/>
    <property type="match status" value="1"/>
</dbReference>
<evidence type="ECO:0000256" key="2">
    <source>
        <dbReference type="ARBA" id="ARBA00004496"/>
    </source>
</evidence>
<keyword evidence="5 8" id="KW-0863">Zinc-finger</keyword>
<evidence type="ECO:0000256" key="10">
    <source>
        <dbReference type="SAM" id="Phobius"/>
    </source>
</evidence>
<dbReference type="GO" id="GO:0008270">
    <property type="term" value="F:zinc ion binding"/>
    <property type="evidence" value="ECO:0007669"/>
    <property type="project" value="UniProtKB-KW"/>
</dbReference>
<dbReference type="AlphaFoldDB" id="A0A5C6N3P7"/>
<keyword evidence="10" id="KW-1133">Transmembrane helix</keyword>
<evidence type="ECO:0000313" key="13">
    <source>
        <dbReference type="EMBL" id="TWW61745.1"/>
    </source>
</evidence>
<dbReference type="Pfam" id="PF08790">
    <property type="entry name" value="zf-LYAR"/>
    <property type="match status" value="1"/>
</dbReference>
<dbReference type="PANTHER" id="PTHR31134:SF1">
    <property type="entry name" value="TRANSMEMBRANE PROTEIN 128"/>
    <property type="match status" value="1"/>
</dbReference>
<evidence type="ECO:0000259" key="11">
    <source>
        <dbReference type="Pfam" id="PF08790"/>
    </source>
</evidence>
<protein>
    <submittedName>
        <fullName evidence="13">Cell growth-regulating nucleolar protein</fullName>
    </submittedName>
</protein>
<evidence type="ECO:0000256" key="7">
    <source>
        <dbReference type="ARBA" id="ARBA00023242"/>
    </source>
</evidence>
<gene>
    <name evidence="13" type="ORF">D4764_04G0003920</name>
</gene>